<organism evidence="3 4">
    <name type="scientific">Mycena rosella</name>
    <name type="common">Pink bonnet</name>
    <name type="synonym">Agaricus rosellus</name>
    <dbReference type="NCBI Taxonomy" id="1033263"/>
    <lineage>
        <taxon>Eukaryota</taxon>
        <taxon>Fungi</taxon>
        <taxon>Dikarya</taxon>
        <taxon>Basidiomycota</taxon>
        <taxon>Agaricomycotina</taxon>
        <taxon>Agaricomycetes</taxon>
        <taxon>Agaricomycetidae</taxon>
        <taxon>Agaricales</taxon>
        <taxon>Marasmiineae</taxon>
        <taxon>Mycenaceae</taxon>
        <taxon>Mycena</taxon>
    </lineage>
</organism>
<reference evidence="3" key="1">
    <citation type="submission" date="2023-03" db="EMBL/GenBank/DDBJ databases">
        <title>Massive genome expansion in bonnet fungi (Mycena s.s.) driven by repeated elements and novel gene families across ecological guilds.</title>
        <authorList>
            <consortium name="Lawrence Berkeley National Laboratory"/>
            <person name="Harder C.B."/>
            <person name="Miyauchi S."/>
            <person name="Viragh M."/>
            <person name="Kuo A."/>
            <person name="Thoen E."/>
            <person name="Andreopoulos B."/>
            <person name="Lu D."/>
            <person name="Skrede I."/>
            <person name="Drula E."/>
            <person name="Henrissat B."/>
            <person name="Morin E."/>
            <person name="Kohler A."/>
            <person name="Barry K."/>
            <person name="LaButti K."/>
            <person name="Morin E."/>
            <person name="Salamov A."/>
            <person name="Lipzen A."/>
            <person name="Mereny Z."/>
            <person name="Hegedus B."/>
            <person name="Baldrian P."/>
            <person name="Stursova M."/>
            <person name="Weitz H."/>
            <person name="Taylor A."/>
            <person name="Grigoriev I.V."/>
            <person name="Nagy L.G."/>
            <person name="Martin F."/>
            <person name="Kauserud H."/>
        </authorList>
    </citation>
    <scope>NUCLEOTIDE SEQUENCE</scope>
    <source>
        <strain evidence="3">CBHHK067</strain>
    </source>
</reference>
<keyword evidence="4" id="KW-1185">Reference proteome</keyword>
<proteinExistence type="predicted"/>
<feature type="domain" description="Myb/SANT-like" evidence="2">
    <location>
        <begin position="32"/>
        <end position="115"/>
    </location>
</feature>
<feature type="compositionally biased region" description="Low complexity" evidence="1">
    <location>
        <begin position="178"/>
        <end position="198"/>
    </location>
</feature>
<accession>A0AAD7DYI8</accession>
<dbReference type="EMBL" id="JARKIE010000014">
    <property type="protein sequence ID" value="KAJ7702731.1"/>
    <property type="molecule type" value="Genomic_DNA"/>
</dbReference>
<feature type="region of interest" description="Disordered" evidence="1">
    <location>
        <begin position="171"/>
        <end position="285"/>
    </location>
</feature>
<dbReference type="PANTHER" id="PTHR46929:SF3">
    <property type="entry name" value="MYB_SANT-LIKE DOMAIN-CONTAINING PROTEIN"/>
    <property type="match status" value="1"/>
</dbReference>
<dbReference type="Proteomes" id="UP001221757">
    <property type="component" value="Unassembled WGS sequence"/>
</dbReference>
<feature type="compositionally biased region" description="Basic and acidic residues" evidence="1">
    <location>
        <begin position="264"/>
        <end position="273"/>
    </location>
</feature>
<evidence type="ECO:0000256" key="1">
    <source>
        <dbReference type="SAM" id="MobiDB-lite"/>
    </source>
</evidence>
<protein>
    <recommendedName>
        <fullName evidence="2">Myb/SANT-like domain-containing protein</fullName>
    </recommendedName>
</protein>
<gene>
    <name evidence="3" type="ORF">B0H17DRAFT_1194609</name>
</gene>
<dbReference type="AlphaFoldDB" id="A0AAD7DYI8"/>
<sequence length="371" mass="40741">MGSRPPSPGDDTDPADAYFVQSDASQSFTKGETNYALDFLLRDKTKYMSGNGFKDEAGTDIAKALKEKFPGRPIRKPEVVGNRLRYVKTTFEEYEFVRGKSGVGWDDETKRATAEVDFVQRFTEEHGGKYTKCFKKPCQYYNHLVKLFGGNKATGARTSCIRKIRNAMIDTRSKKSNTSAAHPTSPAAAAPSASLSTSSHHRARAPLNNINNNDPVIDPLLLQDVPSPKPYDNELLTAPAKRSHTMIDINSDDEKKQQPPPKVVARERDHDRSASGNSSSDGHRALRNAETGSQIAHGLKLIGEGMSAPIITKADTSHVDAIVDVVLADPSLLPNDPKGEFYALFLDSLSTNKICARVFIKTVNHVQRIAL</sequence>
<dbReference type="InterPro" id="IPR024752">
    <property type="entry name" value="Myb/SANT-like_dom"/>
</dbReference>
<dbReference type="PANTHER" id="PTHR46929">
    <property type="entry name" value="EXPRESSED PROTEIN"/>
    <property type="match status" value="1"/>
</dbReference>
<feature type="compositionally biased region" description="Low complexity" evidence="1">
    <location>
        <begin position="205"/>
        <end position="220"/>
    </location>
</feature>
<evidence type="ECO:0000313" key="4">
    <source>
        <dbReference type="Proteomes" id="UP001221757"/>
    </source>
</evidence>
<evidence type="ECO:0000313" key="3">
    <source>
        <dbReference type="EMBL" id="KAJ7702731.1"/>
    </source>
</evidence>
<dbReference type="Pfam" id="PF12776">
    <property type="entry name" value="Myb_DNA-bind_3"/>
    <property type="match status" value="1"/>
</dbReference>
<comment type="caution">
    <text evidence="3">The sequence shown here is derived from an EMBL/GenBank/DDBJ whole genome shotgun (WGS) entry which is preliminary data.</text>
</comment>
<evidence type="ECO:0000259" key="2">
    <source>
        <dbReference type="Pfam" id="PF12776"/>
    </source>
</evidence>
<name>A0AAD7DYI8_MYCRO</name>